<keyword evidence="5" id="KW-0158">Chromosome</keyword>
<dbReference type="InterPro" id="IPR029425">
    <property type="entry name" value="MMS22L_N"/>
</dbReference>
<dbReference type="SUPFAM" id="SSF48371">
    <property type="entry name" value="ARM repeat"/>
    <property type="match status" value="1"/>
</dbReference>
<dbReference type="Proteomes" id="UP000515159">
    <property type="component" value="Chromosome 3"/>
</dbReference>
<dbReference type="Pfam" id="PF14911">
    <property type="entry name" value="MMS22L_C"/>
    <property type="match status" value="1"/>
</dbReference>
<gene>
    <name evidence="15 16" type="primary">MMS22L</name>
</gene>
<evidence type="ECO:0000256" key="11">
    <source>
        <dbReference type="ARBA" id="ARBA00045147"/>
    </source>
</evidence>
<evidence type="ECO:0000256" key="3">
    <source>
        <dbReference type="ARBA" id="ARBA00006585"/>
    </source>
</evidence>
<dbReference type="InterPro" id="IPR016024">
    <property type="entry name" value="ARM-type_fold"/>
</dbReference>
<evidence type="ECO:0000256" key="10">
    <source>
        <dbReference type="ARBA" id="ARBA00033326"/>
    </source>
</evidence>
<dbReference type="GO" id="GO:0031297">
    <property type="term" value="P:replication fork processing"/>
    <property type="evidence" value="ECO:0007669"/>
    <property type="project" value="InterPro"/>
</dbReference>
<accession>A0A6P8Q5V8</accession>
<keyword evidence="14" id="KW-1185">Reference proteome</keyword>
<proteinExistence type="inferred from homology"/>
<dbReference type="OrthoDB" id="8193282at2759"/>
<dbReference type="Pfam" id="PF14910">
    <property type="entry name" value="MMS22L_N"/>
    <property type="match status" value="1"/>
</dbReference>
<evidence type="ECO:0000313" key="14">
    <source>
        <dbReference type="Proteomes" id="UP000515159"/>
    </source>
</evidence>
<keyword evidence="8" id="KW-0234">DNA repair</keyword>
<evidence type="ECO:0000256" key="6">
    <source>
        <dbReference type="ARBA" id="ARBA00022763"/>
    </source>
</evidence>
<evidence type="ECO:0000313" key="15">
    <source>
        <dbReference type="RefSeq" id="XP_033791664.1"/>
    </source>
</evidence>
<dbReference type="GO" id="GO:0043596">
    <property type="term" value="C:nuclear replication fork"/>
    <property type="evidence" value="ECO:0007669"/>
    <property type="project" value="TreeGrafter"/>
</dbReference>
<dbReference type="GO" id="GO:0000724">
    <property type="term" value="P:double-strand break repair via homologous recombination"/>
    <property type="evidence" value="ECO:0007669"/>
    <property type="project" value="InterPro"/>
</dbReference>
<dbReference type="RefSeq" id="XP_033791665.1">
    <property type="nucleotide sequence ID" value="XM_033935774.1"/>
</dbReference>
<dbReference type="CTD" id="253714"/>
<evidence type="ECO:0000256" key="8">
    <source>
        <dbReference type="ARBA" id="ARBA00023204"/>
    </source>
</evidence>
<reference evidence="15 16" key="1">
    <citation type="submission" date="2025-04" db="UniProtKB">
        <authorList>
            <consortium name="RefSeq"/>
        </authorList>
    </citation>
    <scope>IDENTIFICATION</scope>
</reference>
<feature type="domain" description="Protein MMS22-like N-terminal" evidence="12">
    <location>
        <begin position="32"/>
        <end position="739"/>
    </location>
</feature>
<evidence type="ECO:0000259" key="12">
    <source>
        <dbReference type="Pfam" id="PF14910"/>
    </source>
</evidence>
<keyword evidence="6" id="KW-0227">DNA damage</keyword>
<evidence type="ECO:0000256" key="9">
    <source>
        <dbReference type="ARBA" id="ARBA00023242"/>
    </source>
</evidence>
<evidence type="ECO:0000313" key="16">
    <source>
        <dbReference type="RefSeq" id="XP_033791665.1"/>
    </source>
</evidence>
<evidence type="ECO:0000256" key="4">
    <source>
        <dbReference type="ARBA" id="ARBA00021061"/>
    </source>
</evidence>
<comment type="function">
    <text evidence="11">Component of the MMS22L-TONSL complex, a complex that promotes homologous recombination-mediated repair of double-strand breaks (DSBs) at stalled or collapsed replication forks. The MMS22L-TONSL complex is required to maintain genome integrity during DNA replication. It mediates the assembly of RAD51 filaments on single-stranded DNA (ssDNA): the MMS22L-TONSL complex is recruited to DSBs following histone replacement by histone chaperones and eviction of the replication protein A complex (RPA/RP-A) from DSBs. Following recruitment to DSBs, the TONSL-MMS22L complex promotes recruitment of RAD51 filaments and subsequent homologous recombination. Within the complex, MMS22L acts by binding ssDNA.</text>
</comment>
<keyword evidence="7" id="KW-0156">Chromatin regulator</keyword>
<evidence type="ECO:0000256" key="1">
    <source>
        <dbReference type="ARBA" id="ARBA00004123"/>
    </source>
</evidence>
<protein>
    <recommendedName>
        <fullName evidence="4">Protein MMS22-like</fullName>
    </recommendedName>
    <alternativeName>
        <fullName evidence="10">Methyl methanesulfonate-sensitivity protein 22-like</fullName>
    </alternativeName>
</protein>
<comment type="subcellular location">
    <subcellularLocation>
        <location evidence="2">Chromosome</location>
    </subcellularLocation>
    <subcellularLocation>
        <location evidence="1">Nucleus</location>
    </subcellularLocation>
</comment>
<dbReference type="GO" id="GO:0006325">
    <property type="term" value="P:chromatin organization"/>
    <property type="evidence" value="ECO:0007669"/>
    <property type="project" value="UniProtKB-KW"/>
</dbReference>
<dbReference type="GeneID" id="117356501"/>
<dbReference type="InterPro" id="IPR042320">
    <property type="entry name" value="MMS22-like"/>
</dbReference>
<dbReference type="PANTHER" id="PTHR28547:SF1">
    <property type="entry name" value="PROTEIN MMS22-LIKE"/>
    <property type="match status" value="1"/>
</dbReference>
<comment type="similarity">
    <text evidence="3">Belongs to the MMS22 family. MMS22L subfamily.</text>
</comment>
<dbReference type="InterPro" id="IPR029424">
    <property type="entry name" value="MMS22L_C"/>
</dbReference>
<evidence type="ECO:0000256" key="2">
    <source>
        <dbReference type="ARBA" id="ARBA00004286"/>
    </source>
</evidence>
<name>A0A6P8Q5V8_GEOSA</name>
<dbReference type="RefSeq" id="XP_033791664.1">
    <property type="nucleotide sequence ID" value="XM_033935773.1"/>
</dbReference>
<evidence type="ECO:0000256" key="7">
    <source>
        <dbReference type="ARBA" id="ARBA00022853"/>
    </source>
</evidence>
<evidence type="ECO:0000259" key="13">
    <source>
        <dbReference type="Pfam" id="PF14911"/>
    </source>
</evidence>
<dbReference type="PANTHER" id="PTHR28547">
    <property type="entry name" value="PROTEIN MMS22-LIKE"/>
    <property type="match status" value="1"/>
</dbReference>
<sequence>MTDDFSGSLTPPISPYLTPSLEVEEREDCIRPPCFSCAADYRNVGKAFSLESYLGSGSVKRLLLRLDPSPTDYETDMVEIFGFQWVTEIALVESTRLLFGLLRQQIYKLEKLAQANSCDFSQAAIVHHEAEDIRQQCIEFLHYVKVFIFRYLEPHKAMDDKPLHPYEEREAQLPSVLVEELYALTLYLGHLCELPNNILGSFTMQNQGKVFPPSWHLLHLHLDIHWAVLEILHLLGEKTLGQVVYAHQFMNITGENLTNISLLENHCGSLICDLVSLSVTRYTKVRPSEALTSSPYPCTCIKELWILLIQLLDHRHKGSDTESFWSWLNKVLNGCLQGTGSIEGINICEIVQCKDSLGFCWWIITHLALLYHFDRNGNVEEKKQVEPNWCFVEKLLKKCIHTQDGSLEDHLRMHLQCCLVLCGVWDANISVVTILWEYYSKYLNSSFNISWLGLKGLINVSKTPFSMLKIVKNCCSGTQCTDLYESESSYHIFLRILAHIMLKGKENSGTHPWKQIKGRIYSKFHQRRMQELSVVGLQNFFSLFLMLASLTETEDITCRVLDLLDFLSPASISTAQRALIWQGYFAFLLTYVEKNMDIGVLAEKLSHGFRKTAKEFLVTKHDYTRKQTLWTLLSTYIDGTQEVFETSCYLHLSEEKLLNDGFSMLLPACQHSELGTVLHFLQIALARLRHVHKCFSQGHRPGASGLHALPLFVAKEHHQAVASALWKNFFPYLKSLRLSQTPPPQLADAAAGFTLLAMDMLGTAPSDLQPQPVLTTMQLFGWDDMICTQLVPRYLGYLLHNSELSETLSGPGYVSYQALSVRSWFRCVLQIYVDQPAEIFARTESERSMGKVHMKQLGELTRLIFKLPEVETILSKAQVEPSSYKQDPKSALVQFIKATGRVYSGLHILPEKTAMVSKTLEYLGDVIKYIKPYFIKKGPPEGLQLAYSIMGCLVKHWALILATSKAQQLLFRIIDFLLLPHALFQQDKALPTAMLFAIRESLPLYLQGLCFICCQSQAQGPYVKQQLRNIIQQYFGRFLPVSPSSVPNIANHPILQALCDSTYGPHLSYLRKAFVQVLNENYLQFKGQAPPPRLASVLSFLLHILQRTKNTDFCDMELLLPAVLKCLVLVNEPQVRKLSTEILQQMVENCRMAPEEGAARLTSVLRDFVQEYSTIYDHQVYNILTTLSGIDQSLVVSLIPTITQSLKNSEHKQGLGRNIIQREAYRRLLSHLGESGQSEILKLESDES</sequence>
<organism evidence="14 15">
    <name type="scientific">Geotrypetes seraphini</name>
    <name type="common">Gaboon caecilian</name>
    <name type="synonym">Caecilia seraphini</name>
    <dbReference type="NCBI Taxonomy" id="260995"/>
    <lineage>
        <taxon>Eukaryota</taxon>
        <taxon>Metazoa</taxon>
        <taxon>Chordata</taxon>
        <taxon>Craniata</taxon>
        <taxon>Vertebrata</taxon>
        <taxon>Euteleostomi</taxon>
        <taxon>Amphibia</taxon>
        <taxon>Gymnophiona</taxon>
        <taxon>Geotrypetes</taxon>
    </lineage>
</organism>
<dbReference type="AlphaFoldDB" id="A0A6P8Q5V8"/>
<dbReference type="KEGG" id="gsh:117356501"/>
<evidence type="ECO:0000256" key="5">
    <source>
        <dbReference type="ARBA" id="ARBA00022454"/>
    </source>
</evidence>
<feature type="domain" description="MMS22-like C-terminal" evidence="13">
    <location>
        <begin position="856"/>
        <end position="1232"/>
    </location>
</feature>
<keyword evidence="9" id="KW-0539">Nucleus</keyword>